<protein>
    <recommendedName>
        <fullName evidence="8">Glycosyltransferase family 92 protein</fullName>
        <ecNumber evidence="8">2.4.1.-</ecNumber>
    </recommendedName>
</protein>
<comment type="similarity">
    <text evidence="2 8">Belongs to the glycosyltransferase 92 family.</text>
</comment>
<dbReference type="STRING" id="3218.A0A2K1KVX6"/>
<reference evidence="9 11" key="1">
    <citation type="journal article" date="2008" name="Science">
        <title>The Physcomitrella genome reveals evolutionary insights into the conquest of land by plants.</title>
        <authorList>
            <person name="Rensing S."/>
            <person name="Lang D."/>
            <person name="Zimmer A."/>
            <person name="Terry A."/>
            <person name="Salamov A."/>
            <person name="Shapiro H."/>
            <person name="Nishiyama T."/>
            <person name="Perroud P.-F."/>
            <person name="Lindquist E."/>
            <person name="Kamisugi Y."/>
            <person name="Tanahashi T."/>
            <person name="Sakakibara K."/>
            <person name="Fujita T."/>
            <person name="Oishi K."/>
            <person name="Shin-I T."/>
            <person name="Kuroki Y."/>
            <person name="Toyoda A."/>
            <person name="Suzuki Y."/>
            <person name="Hashimoto A."/>
            <person name="Yamaguchi K."/>
            <person name="Sugano A."/>
            <person name="Kohara Y."/>
            <person name="Fujiyama A."/>
            <person name="Anterola A."/>
            <person name="Aoki S."/>
            <person name="Ashton N."/>
            <person name="Barbazuk W.B."/>
            <person name="Barker E."/>
            <person name="Bennetzen J."/>
            <person name="Bezanilla M."/>
            <person name="Blankenship R."/>
            <person name="Cho S.H."/>
            <person name="Dutcher S."/>
            <person name="Estelle M."/>
            <person name="Fawcett J.A."/>
            <person name="Gundlach H."/>
            <person name="Hanada K."/>
            <person name="Heyl A."/>
            <person name="Hicks K.A."/>
            <person name="Hugh J."/>
            <person name="Lohr M."/>
            <person name="Mayer K."/>
            <person name="Melkozernov A."/>
            <person name="Murata T."/>
            <person name="Nelson D."/>
            <person name="Pils B."/>
            <person name="Prigge M."/>
            <person name="Reiss B."/>
            <person name="Renner T."/>
            <person name="Rombauts S."/>
            <person name="Rushton P."/>
            <person name="Sanderfoot A."/>
            <person name="Schween G."/>
            <person name="Shiu S.-H."/>
            <person name="Stueber K."/>
            <person name="Theodoulou F.L."/>
            <person name="Tu H."/>
            <person name="Van de Peer Y."/>
            <person name="Verrier P.J."/>
            <person name="Waters E."/>
            <person name="Wood A."/>
            <person name="Yang L."/>
            <person name="Cove D."/>
            <person name="Cuming A."/>
            <person name="Hasebe M."/>
            <person name="Lucas S."/>
            <person name="Mishler D.B."/>
            <person name="Reski R."/>
            <person name="Grigoriev I."/>
            <person name="Quatrano R.S."/>
            <person name="Boore J.L."/>
        </authorList>
    </citation>
    <scope>NUCLEOTIDE SEQUENCE [LARGE SCALE GENOMIC DNA]</scope>
    <source>
        <strain evidence="10 11">cv. Gransden 2004</strain>
    </source>
</reference>
<reference evidence="9 11" key="2">
    <citation type="journal article" date="2018" name="Plant J.">
        <title>The Physcomitrella patens chromosome-scale assembly reveals moss genome structure and evolution.</title>
        <authorList>
            <person name="Lang D."/>
            <person name="Ullrich K.K."/>
            <person name="Murat F."/>
            <person name="Fuchs J."/>
            <person name="Jenkins J."/>
            <person name="Haas F.B."/>
            <person name="Piednoel M."/>
            <person name="Gundlach H."/>
            <person name="Van Bel M."/>
            <person name="Meyberg R."/>
            <person name="Vives C."/>
            <person name="Morata J."/>
            <person name="Symeonidi A."/>
            <person name="Hiss M."/>
            <person name="Muchero W."/>
            <person name="Kamisugi Y."/>
            <person name="Saleh O."/>
            <person name="Blanc G."/>
            <person name="Decker E.L."/>
            <person name="van Gessel N."/>
            <person name="Grimwood J."/>
            <person name="Hayes R.D."/>
            <person name="Graham S.W."/>
            <person name="Gunter L.E."/>
            <person name="McDaniel S.F."/>
            <person name="Hoernstein S.N.W."/>
            <person name="Larsson A."/>
            <person name="Li F.W."/>
            <person name="Perroud P.F."/>
            <person name="Phillips J."/>
            <person name="Ranjan P."/>
            <person name="Rokshar D.S."/>
            <person name="Rothfels C.J."/>
            <person name="Schneider L."/>
            <person name="Shu S."/>
            <person name="Stevenson D.W."/>
            <person name="Thummler F."/>
            <person name="Tillich M."/>
            <person name="Villarreal Aguilar J.C."/>
            <person name="Widiez T."/>
            <person name="Wong G.K."/>
            <person name="Wymore A."/>
            <person name="Zhang Y."/>
            <person name="Zimmer A.D."/>
            <person name="Quatrano R.S."/>
            <person name="Mayer K.F.X."/>
            <person name="Goodstein D."/>
            <person name="Casacuberta J.M."/>
            <person name="Vandepoele K."/>
            <person name="Reski R."/>
            <person name="Cuming A.C."/>
            <person name="Tuskan G.A."/>
            <person name="Maumus F."/>
            <person name="Salse J."/>
            <person name="Schmutz J."/>
            <person name="Rensing S.A."/>
        </authorList>
    </citation>
    <scope>NUCLEOTIDE SEQUENCE [LARGE SCALE GENOMIC DNA]</scope>
    <source>
        <strain evidence="10 11">cv. Gransden 2004</strain>
    </source>
</reference>
<sequence length="650" mass="73557">MRLIQMQGGMAHSVFSLHVTDLESKSMNKRHVDKFRRRVWLWRVCFGFNLLAITASVAVLGLPAQFDAVSLSSKFVLSTSTSKIPTYLQRESSSLITSHKTHIEDVVSFHSDILILIRVFSSSAFPTKDRLECHFGNDTHGAYRKVTALKLYADRAAVLCGAPPESLEWDGSSVLIEIDSEIEIRRKGKAAPDSQQALQWNSSKVVYEVFPTEEDVVVFVHGINHTRGAHQPDMSQHERLQQFQCVYGDYFETSVTAQSQEIFRCGHPSAHLITTLIGKKLTIRYEGTVLPSVAYYGSKQNMKPADVPLTLEQRTVRSINRKVLAPRADSQTLPNPRKYHICSCTMIYNGAKFLKEWVYYNSHLGVEKFIIYDNGSEDNLDEVIESLSSFNVTKQSWPWMKTQEAGFSHCSLLALPECTWVLFTDIDEYLFPSRRFLSEGNKSIVAIPEAAEQPAPTPSSDETQTSNSSILSRFIEESVADHDSETNGTVGQISTFCVNFGPSSLTVSPPQGVTQGYTCRLKKPERHKSIVLLSAIDKTLTNVIHHFTLKPGYGQKLIRPGTAVINHYKYQAWNEFKLKFHRRAATYVPDWTEDRGLTSRDRVPDLGTKAIKPADWETRYCETQDYALRNYTQRVLGFHDSNGKLHLPWE</sequence>
<dbReference type="EnsemblPlants" id="Pp3c3_25310V3.2">
    <property type="protein sequence ID" value="Pp3c3_25310V3.2"/>
    <property type="gene ID" value="Pp3c3_25310"/>
</dbReference>
<dbReference type="Gramene" id="Pp3c3_25310V3.3">
    <property type="protein sequence ID" value="Pp3c3_25310V3.3"/>
    <property type="gene ID" value="Pp3c3_25310"/>
</dbReference>
<keyword evidence="6 8" id="KW-1133">Transmembrane helix</keyword>
<dbReference type="PANTHER" id="PTHR21461">
    <property type="entry name" value="GLYCOSYLTRANSFERASE FAMILY 92 PROTEIN"/>
    <property type="match status" value="1"/>
</dbReference>
<keyword evidence="7 8" id="KW-0472">Membrane</keyword>
<dbReference type="RefSeq" id="XP_024371410.1">
    <property type="nucleotide sequence ID" value="XM_024515642.2"/>
</dbReference>
<evidence type="ECO:0000313" key="9">
    <source>
        <dbReference type="EMBL" id="PNR57947.1"/>
    </source>
</evidence>
<dbReference type="Gramene" id="Pp3c3_25310V3.2">
    <property type="protein sequence ID" value="Pp3c3_25310V3.2"/>
    <property type="gene ID" value="Pp3c3_25310"/>
</dbReference>
<dbReference type="PaxDb" id="3218-PP1S333_22V6.1"/>
<evidence type="ECO:0000256" key="5">
    <source>
        <dbReference type="ARBA" id="ARBA00022692"/>
    </source>
</evidence>
<name>A0A2K1KVX6_PHYPA</name>
<dbReference type="OrthoDB" id="2526284at2759"/>
<keyword evidence="4 8" id="KW-0808">Transferase</keyword>
<organism evidence="9">
    <name type="scientific">Physcomitrium patens</name>
    <name type="common">Spreading-leaved earth moss</name>
    <name type="synonym">Physcomitrella patens</name>
    <dbReference type="NCBI Taxonomy" id="3218"/>
    <lineage>
        <taxon>Eukaryota</taxon>
        <taxon>Viridiplantae</taxon>
        <taxon>Streptophyta</taxon>
        <taxon>Embryophyta</taxon>
        <taxon>Bryophyta</taxon>
        <taxon>Bryophytina</taxon>
        <taxon>Bryopsida</taxon>
        <taxon>Funariidae</taxon>
        <taxon>Funariales</taxon>
        <taxon>Funariaceae</taxon>
        <taxon>Physcomitrium</taxon>
    </lineage>
</organism>
<keyword evidence="3 8" id="KW-0328">Glycosyltransferase</keyword>
<proteinExistence type="inferred from homology"/>
<accession>A0A2K1KVX6</accession>
<dbReference type="AlphaFoldDB" id="A0A2K1KVX6"/>
<dbReference type="GO" id="GO:0005737">
    <property type="term" value="C:cytoplasm"/>
    <property type="evidence" value="ECO:0000318"/>
    <property type="project" value="GO_Central"/>
</dbReference>
<dbReference type="PANTHER" id="PTHR21461:SF69">
    <property type="entry name" value="GLYCOSYLTRANSFERASE FAMILY 92 PROTEIN"/>
    <property type="match status" value="1"/>
</dbReference>
<dbReference type="Pfam" id="PF01697">
    <property type="entry name" value="Glyco_transf_92"/>
    <property type="match status" value="1"/>
</dbReference>
<feature type="transmembrane region" description="Helical" evidence="8">
    <location>
        <begin position="40"/>
        <end position="62"/>
    </location>
</feature>
<evidence type="ECO:0000313" key="10">
    <source>
        <dbReference type="EnsemblPlants" id="Pp3c3_25310V3.1"/>
    </source>
</evidence>
<dbReference type="GO" id="GO:0016020">
    <property type="term" value="C:membrane"/>
    <property type="evidence" value="ECO:0007669"/>
    <property type="project" value="UniProtKB-SubCell"/>
</dbReference>
<gene>
    <name evidence="10" type="primary">LOC112280303</name>
    <name evidence="9" type="ORF">PHYPA_004941</name>
</gene>
<dbReference type="EMBL" id="ABEU02000003">
    <property type="protein sequence ID" value="PNR57947.1"/>
    <property type="molecule type" value="Genomic_DNA"/>
</dbReference>
<keyword evidence="5 8" id="KW-0812">Transmembrane</keyword>
<evidence type="ECO:0000256" key="2">
    <source>
        <dbReference type="ARBA" id="ARBA00007647"/>
    </source>
</evidence>
<evidence type="ECO:0000256" key="1">
    <source>
        <dbReference type="ARBA" id="ARBA00004167"/>
    </source>
</evidence>
<comment type="subcellular location">
    <subcellularLocation>
        <location evidence="1">Membrane</location>
        <topology evidence="1">Single-pass membrane protein</topology>
    </subcellularLocation>
</comment>
<dbReference type="EC" id="2.4.1.-" evidence="8"/>
<dbReference type="GO" id="GO:0016757">
    <property type="term" value="F:glycosyltransferase activity"/>
    <property type="evidence" value="ECO:0000318"/>
    <property type="project" value="GO_Central"/>
</dbReference>
<evidence type="ECO:0000256" key="6">
    <source>
        <dbReference type="ARBA" id="ARBA00022989"/>
    </source>
</evidence>
<dbReference type="EnsemblPlants" id="Pp3c3_25310V3.3">
    <property type="protein sequence ID" value="Pp3c3_25310V3.3"/>
    <property type="gene ID" value="Pp3c3_25310"/>
</dbReference>
<evidence type="ECO:0000313" key="11">
    <source>
        <dbReference type="Proteomes" id="UP000006727"/>
    </source>
</evidence>
<keyword evidence="11" id="KW-1185">Reference proteome</keyword>
<dbReference type="InterPro" id="IPR008166">
    <property type="entry name" value="Glyco_transf_92"/>
</dbReference>
<dbReference type="Proteomes" id="UP000006727">
    <property type="component" value="Chromosome 3"/>
</dbReference>
<dbReference type="CDD" id="cd00761">
    <property type="entry name" value="Glyco_tranf_GTA_type"/>
    <property type="match status" value="1"/>
</dbReference>
<evidence type="ECO:0000256" key="3">
    <source>
        <dbReference type="ARBA" id="ARBA00022676"/>
    </source>
</evidence>
<evidence type="ECO:0000256" key="4">
    <source>
        <dbReference type="ARBA" id="ARBA00022679"/>
    </source>
</evidence>
<evidence type="ECO:0000256" key="7">
    <source>
        <dbReference type="ARBA" id="ARBA00023136"/>
    </source>
</evidence>
<dbReference type="Gramene" id="Pp3c3_25310V3.1">
    <property type="protein sequence ID" value="Pp3c3_25310V3.1"/>
    <property type="gene ID" value="Pp3c3_25310"/>
</dbReference>
<evidence type="ECO:0000256" key="8">
    <source>
        <dbReference type="RuleBase" id="RU366017"/>
    </source>
</evidence>
<dbReference type="EnsemblPlants" id="Pp3c3_25310V3.1">
    <property type="protein sequence ID" value="Pp3c3_25310V3.1"/>
    <property type="gene ID" value="Pp3c3_25310"/>
</dbReference>
<reference evidence="10" key="3">
    <citation type="submission" date="2020-12" db="UniProtKB">
        <authorList>
            <consortium name="EnsemblPlants"/>
        </authorList>
    </citation>
    <scope>IDENTIFICATION</scope>
</reference>
<dbReference type="GeneID" id="112280303"/>